<dbReference type="CDD" id="cd12105">
    <property type="entry name" value="HmuY"/>
    <property type="match status" value="1"/>
</dbReference>
<feature type="signal peptide" evidence="1">
    <location>
        <begin position="1"/>
        <end position="24"/>
    </location>
</feature>
<dbReference type="RefSeq" id="WP_106094429.1">
    <property type="nucleotide sequence ID" value="NZ_PVNL01000139.1"/>
</dbReference>
<keyword evidence="1" id="KW-0732">Signal</keyword>
<feature type="chain" id="PRO_5015755719" description="Lipoprotein" evidence="1">
    <location>
        <begin position="25"/>
        <end position="200"/>
    </location>
</feature>
<organism evidence="2 3">
    <name type="scientific">Enhygromyxa salina</name>
    <dbReference type="NCBI Taxonomy" id="215803"/>
    <lineage>
        <taxon>Bacteria</taxon>
        <taxon>Pseudomonadati</taxon>
        <taxon>Myxococcota</taxon>
        <taxon>Polyangia</taxon>
        <taxon>Nannocystales</taxon>
        <taxon>Nannocystaceae</taxon>
        <taxon>Enhygromyxa</taxon>
    </lineage>
</organism>
<dbReference type="AlphaFoldDB" id="A0A2S9XQ14"/>
<dbReference type="EMBL" id="PVNL01000139">
    <property type="protein sequence ID" value="PRP94840.1"/>
    <property type="molecule type" value="Genomic_DNA"/>
</dbReference>
<sequence>MITLRHINNIAALSLCVLLMPACAEDLGLDGDDAANEDSGLIEHEDQGEGVTRTQVDGTDEADHVYLDLDLDMGTETSLDDPGWDLGFRRYDVIVDGGIHGDAGVEVAVLDGEAFDSLLAVPSDVQWITDEADGDDEDMDPDTAFVDWYDYDFMTHVLTPKDRVYLVRSSEGAVFKLQFVDYYSSAGTSGFVSFDWAALN</sequence>
<evidence type="ECO:0008006" key="4">
    <source>
        <dbReference type="Google" id="ProtNLM"/>
    </source>
</evidence>
<evidence type="ECO:0000313" key="3">
    <source>
        <dbReference type="Proteomes" id="UP000238823"/>
    </source>
</evidence>
<evidence type="ECO:0000256" key="1">
    <source>
        <dbReference type="SAM" id="SignalP"/>
    </source>
</evidence>
<name>A0A2S9XQ14_9BACT</name>
<dbReference type="Pfam" id="PF14064">
    <property type="entry name" value="HmuY"/>
    <property type="match status" value="1"/>
</dbReference>
<accession>A0A2S9XQ14</accession>
<comment type="caution">
    <text evidence="2">The sequence shown here is derived from an EMBL/GenBank/DDBJ whole genome shotgun (WGS) entry which is preliminary data.</text>
</comment>
<dbReference type="OrthoDB" id="5510929at2"/>
<reference evidence="2 3" key="1">
    <citation type="submission" date="2018-03" db="EMBL/GenBank/DDBJ databases">
        <title>Draft Genome Sequences of the Obligatory Marine Myxobacteria Enhygromyxa salina SWB007.</title>
        <authorList>
            <person name="Poehlein A."/>
            <person name="Moghaddam J.A."/>
            <person name="Harms H."/>
            <person name="Alanjari M."/>
            <person name="Koenig G.M."/>
            <person name="Daniel R."/>
            <person name="Schaeberle T.F."/>
        </authorList>
    </citation>
    <scope>NUCLEOTIDE SEQUENCE [LARGE SCALE GENOMIC DNA]</scope>
    <source>
        <strain evidence="2 3">SWB007</strain>
    </source>
</reference>
<gene>
    <name evidence="2" type="ORF">ENSA7_76630</name>
</gene>
<evidence type="ECO:0000313" key="2">
    <source>
        <dbReference type="EMBL" id="PRP94840.1"/>
    </source>
</evidence>
<dbReference type="InterPro" id="IPR025921">
    <property type="entry name" value="HmuY"/>
</dbReference>
<dbReference type="Proteomes" id="UP000238823">
    <property type="component" value="Unassembled WGS sequence"/>
</dbReference>
<protein>
    <recommendedName>
        <fullName evidence="4">Lipoprotein</fullName>
    </recommendedName>
</protein>
<proteinExistence type="predicted"/>